<dbReference type="InterPro" id="IPR038488">
    <property type="entry name" value="Integrase_DNA-bd_sf"/>
</dbReference>
<evidence type="ECO:0000256" key="3">
    <source>
        <dbReference type="ARBA" id="ARBA00023125"/>
    </source>
</evidence>
<keyword evidence="2" id="KW-0229">DNA integration</keyword>
<evidence type="ECO:0000259" key="5">
    <source>
        <dbReference type="PROSITE" id="PS51898"/>
    </source>
</evidence>
<dbReference type="PANTHER" id="PTHR30629">
    <property type="entry name" value="PROPHAGE INTEGRASE"/>
    <property type="match status" value="1"/>
</dbReference>
<dbReference type="Proteomes" id="UP000532010">
    <property type="component" value="Unassembled WGS sequence"/>
</dbReference>
<evidence type="ECO:0000256" key="2">
    <source>
        <dbReference type="ARBA" id="ARBA00022908"/>
    </source>
</evidence>
<evidence type="ECO:0000313" key="7">
    <source>
        <dbReference type="Proteomes" id="UP000532010"/>
    </source>
</evidence>
<dbReference type="EMBL" id="JACHWB010000001">
    <property type="protein sequence ID" value="MBB3017736.1"/>
    <property type="molecule type" value="Genomic_DNA"/>
</dbReference>
<sequence length="436" mass="48035">MAKLTKTAVDNLKAPASGDSWHWDSELEGFGVRIQASGRKTYVVRYRVKSAAKTQRKMTLARCSDMPPEKARELARKIFAQVAEGLDPAAELRPAKAEVNQATVERMFQGYVDQLKASGQASAPEVERMLLKSKRVPSAADDLGRTRAAAEVAPLDVVNHVSKFYQRGKRGAADKARSYIASAFAWAITSANDYTVPVDQRIDWGITRNPAADVAKDEGAIKTRDRNLSADEIRALWLATLDDDGGFGLETGACVRLLIGCGQRVQETLRIEGAEIDLANQVWKMPASKTKGGKHAHTVPLPAVVIPTLQLLIDKHGDGPLFPARTGSQDDLICHRSINQAIGRWLERPDVNLPHFQTRDIRRTWKSRSHDAGVDRFTRDLIQQHAKNDTGSKNYDRADYLPQMRTAMAKWSAWMGIVLAGGTPPAQGEPMIKVVA</sequence>
<dbReference type="Gene3D" id="1.10.443.10">
    <property type="entry name" value="Intergrase catalytic core"/>
    <property type="match status" value="1"/>
</dbReference>
<evidence type="ECO:0000256" key="4">
    <source>
        <dbReference type="ARBA" id="ARBA00023172"/>
    </source>
</evidence>
<dbReference type="PANTHER" id="PTHR30629:SF2">
    <property type="entry name" value="PROPHAGE INTEGRASE INTS-RELATED"/>
    <property type="match status" value="1"/>
</dbReference>
<dbReference type="InterPro" id="IPR050808">
    <property type="entry name" value="Phage_Integrase"/>
</dbReference>
<dbReference type="RefSeq" id="WP_183447273.1">
    <property type="nucleotide sequence ID" value="NZ_JACHWB010000001.1"/>
</dbReference>
<dbReference type="InterPro" id="IPR011010">
    <property type="entry name" value="DNA_brk_join_enz"/>
</dbReference>
<dbReference type="SUPFAM" id="SSF56349">
    <property type="entry name" value="DNA breaking-rejoining enzymes"/>
    <property type="match status" value="1"/>
</dbReference>
<organism evidence="6 7">
    <name type="scientific">Microvirga lupini</name>
    <dbReference type="NCBI Taxonomy" id="420324"/>
    <lineage>
        <taxon>Bacteria</taxon>
        <taxon>Pseudomonadati</taxon>
        <taxon>Pseudomonadota</taxon>
        <taxon>Alphaproteobacteria</taxon>
        <taxon>Hyphomicrobiales</taxon>
        <taxon>Methylobacteriaceae</taxon>
        <taxon>Microvirga</taxon>
    </lineage>
</organism>
<dbReference type="Gene3D" id="1.10.150.130">
    <property type="match status" value="1"/>
</dbReference>
<accession>A0A7W4YVC1</accession>
<dbReference type="Pfam" id="PF00589">
    <property type="entry name" value="Phage_integrase"/>
    <property type="match status" value="1"/>
</dbReference>
<dbReference type="GO" id="GO:0003677">
    <property type="term" value="F:DNA binding"/>
    <property type="evidence" value="ECO:0007669"/>
    <property type="project" value="UniProtKB-KW"/>
</dbReference>
<evidence type="ECO:0000256" key="1">
    <source>
        <dbReference type="ARBA" id="ARBA00008857"/>
    </source>
</evidence>
<name>A0A7W4YVC1_9HYPH</name>
<dbReference type="InterPro" id="IPR013762">
    <property type="entry name" value="Integrase-like_cat_sf"/>
</dbReference>
<dbReference type="InterPro" id="IPR010998">
    <property type="entry name" value="Integrase_recombinase_N"/>
</dbReference>
<keyword evidence="4" id="KW-0233">DNA recombination</keyword>
<comment type="caution">
    <text evidence="6">The sequence shown here is derived from an EMBL/GenBank/DDBJ whole genome shotgun (WGS) entry which is preliminary data.</text>
</comment>
<proteinExistence type="inferred from homology"/>
<dbReference type="CDD" id="cd00801">
    <property type="entry name" value="INT_P4_C"/>
    <property type="match status" value="1"/>
</dbReference>
<dbReference type="GO" id="GO:0006310">
    <property type="term" value="P:DNA recombination"/>
    <property type="evidence" value="ECO:0007669"/>
    <property type="project" value="UniProtKB-KW"/>
</dbReference>
<dbReference type="InterPro" id="IPR025166">
    <property type="entry name" value="Integrase_DNA_bind_dom"/>
</dbReference>
<evidence type="ECO:0000313" key="6">
    <source>
        <dbReference type="EMBL" id="MBB3017736.1"/>
    </source>
</evidence>
<dbReference type="PROSITE" id="PS51898">
    <property type="entry name" value="TYR_RECOMBINASE"/>
    <property type="match status" value="1"/>
</dbReference>
<dbReference type="Pfam" id="PF13356">
    <property type="entry name" value="Arm-DNA-bind_3"/>
    <property type="match status" value="1"/>
</dbReference>
<comment type="similarity">
    <text evidence="1">Belongs to the 'phage' integrase family.</text>
</comment>
<gene>
    <name evidence="6" type="ORF">FHR70_000776</name>
</gene>
<keyword evidence="3" id="KW-0238">DNA-binding</keyword>
<dbReference type="GO" id="GO:0015074">
    <property type="term" value="P:DNA integration"/>
    <property type="evidence" value="ECO:0007669"/>
    <property type="project" value="UniProtKB-KW"/>
</dbReference>
<feature type="domain" description="Tyr recombinase" evidence="5">
    <location>
        <begin position="223"/>
        <end position="408"/>
    </location>
</feature>
<dbReference type="Gene3D" id="3.30.160.390">
    <property type="entry name" value="Integrase, DNA-binding domain"/>
    <property type="match status" value="1"/>
</dbReference>
<dbReference type="AlphaFoldDB" id="A0A7W4YVC1"/>
<protein>
    <submittedName>
        <fullName evidence="6">Integrase</fullName>
    </submittedName>
</protein>
<reference evidence="6 7" key="1">
    <citation type="submission" date="2020-08" db="EMBL/GenBank/DDBJ databases">
        <title>The Agave Microbiome: Exploring the role of microbial communities in plant adaptations to desert environments.</title>
        <authorList>
            <person name="Partida-Martinez L.P."/>
        </authorList>
    </citation>
    <scope>NUCLEOTIDE SEQUENCE [LARGE SCALE GENOMIC DNA]</scope>
    <source>
        <strain evidence="6 7">AT3.9</strain>
    </source>
</reference>
<dbReference type="InterPro" id="IPR002104">
    <property type="entry name" value="Integrase_catalytic"/>
</dbReference>
<keyword evidence="7" id="KW-1185">Reference proteome</keyword>